<sequence length="321" mass="36380">MPSERPFKLLHAALRMDESLEKLQAAQEDLEKTRSKLQKQEKQITELITSALGQKGIASNSLLVSTRHKFRSLQQTLTGFQRVFEDRLKALRARLDGFEDLLHSHNRSEASLEVERSTQRQMAAALQKTLQGLIDERVRALPEDDRQNDFVLPEESHSYIPHPLDGFVRQLITVDQMLPHDPDFFAPGEPYRPVSFLEIGCATGRNLLIAKLSGLLNGSAYSGFDLDVNLIRRGQQALGLEDDIFVADALSFDYAPYDVTFSYRPIRVPEIQRQLEERMVETLRPGAYVIAPLAEDLACYPDMDCLNGPLAIWKKRSKSSD</sequence>
<dbReference type="Gene3D" id="3.40.50.150">
    <property type="entry name" value="Vaccinia Virus protein VP39"/>
    <property type="match status" value="1"/>
</dbReference>
<evidence type="ECO:0000313" key="2">
    <source>
        <dbReference type="EMBL" id="MCL6282283.1"/>
    </source>
</evidence>
<dbReference type="InterPro" id="IPR029063">
    <property type="entry name" value="SAM-dependent_MTases_sf"/>
</dbReference>
<dbReference type="RefSeq" id="WP_249706389.1">
    <property type="nucleotide sequence ID" value="NZ_JAMFMB010000002.1"/>
</dbReference>
<keyword evidence="1" id="KW-0175">Coiled coil</keyword>
<dbReference type="EMBL" id="JAMFMB010000002">
    <property type="protein sequence ID" value="MCL6282283.1"/>
    <property type="molecule type" value="Genomic_DNA"/>
</dbReference>
<evidence type="ECO:0000256" key="1">
    <source>
        <dbReference type="SAM" id="Coils"/>
    </source>
</evidence>
<organism evidence="2 3">
    <name type="scientific">Ruegeria spongiae</name>
    <dbReference type="NCBI Taxonomy" id="2942209"/>
    <lineage>
        <taxon>Bacteria</taxon>
        <taxon>Pseudomonadati</taxon>
        <taxon>Pseudomonadota</taxon>
        <taxon>Alphaproteobacteria</taxon>
        <taxon>Rhodobacterales</taxon>
        <taxon>Roseobacteraceae</taxon>
        <taxon>Ruegeria</taxon>
    </lineage>
</organism>
<dbReference type="Proteomes" id="UP001203880">
    <property type="component" value="Unassembled WGS sequence"/>
</dbReference>
<accession>A0ABT0PZD7</accession>
<evidence type="ECO:0000313" key="3">
    <source>
        <dbReference type="Proteomes" id="UP001203880"/>
    </source>
</evidence>
<gene>
    <name evidence="2" type="ORF">M3P21_01975</name>
</gene>
<name>A0ABT0PZD7_9RHOB</name>
<comment type="caution">
    <text evidence="2">The sequence shown here is derived from an EMBL/GenBank/DDBJ whole genome shotgun (WGS) entry which is preliminary data.</text>
</comment>
<proteinExistence type="predicted"/>
<evidence type="ECO:0008006" key="4">
    <source>
        <dbReference type="Google" id="ProtNLM"/>
    </source>
</evidence>
<dbReference type="CDD" id="cd02440">
    <property type="entry name" value="AdoMet_MTases"/>
    <property type="match status" value="1"/>
</dbReference>
<dbReference type="SUPFAM" id="SSF53335">
    <property type="entry name" value="S-adenosyl-L-methionine-dependent methyltransferases"/>
    <property type="match status" value="1"/>
</dbReference>
<keyword evidence="3" id="KW-1185">Reference proteome</keyword>
<feature type="coiled-coil region" evidence="1">
    <location>
        <begin position="13"/>
        <end position="50"/>
    </location>
</feature>
<reference evidence="2" key="1">
    <citation type="submission" date="2022-05" db="EMBL/GenBank/DDBJ databases">
        <authorList>
            <person name="Park J.-S."/>
        </authorList>
    </citation>
    <scope>NUCLEOTIDE SEQUENCE</scope>
    <source>
        <strain evidence="2">2012CJ41-6</strain>
    </source>
</reference>
<protein>
    <recommendedName>
        <fullName evidence="4">Methyltransferase domain-containing protein</fullName>
    </recommendedName>
</protein>